<keyword evidence="1" id="KW-0812">Transmembrane</keyword>
<organism evidence="2 3">
    <name type="scientific">Cohnella suwonensis</name>
    <dbReference type="NCBI Taxonomy" id="696072"/>
    <lineage>
        <taxon>Bacteria</taxon>
        <taxon>Bacillati</taxon>
        <taxon>Bacillota</taxon>
        <taxon>Bacilli</taxon>
        <taxon>Bacillales</taxon>
        <taxon>Paenibacillaceae</taxon>
        <taxon>Cohnella</taxon>
    </lineage>
</organism>
<keyword evidence="1" id="KW-0472">Membrane</keyword>
<dbReference type="Proteomes" id="UP001596105">
    <property type="component" value="Unassembled WGS sequence"/>
</dbReference>
<sequence length="81" mass="8985">MYEDGDPDRPIPSQLLAGVMSQSGERLAQIDEALGYNRAYYEAPAKLKWKVLAAYVLLSAVLSAFMIYGYNIMELHEASGL</sequence>
<name>A0ABW0LTZ7_9BACL</name>
<gene>
    <name evidence="2" type="ORF">ACFPPD_11080</name>
</gene>
<evidence type="ECO:0000313" key="2">
    <source>
        <dbReference type="EMBL" id="MFC5469264.1"/>
    </source>
</evidence>
<accession>A0ABW0LTZ7</accession>
<dbReference type="RefSeq" id="WP_378082214.1">
    <property type="nucleotide sequence ID" value="NZ_JBHSMH010000030.1"/>
</dbReference>
<evidence type="ECO:0000256" key="1">
    <source>
        <dbReference type="SAM" id="Phobius"/>
    </source>
</evidence>
<protein>
    <submittedName>
        <fullName evidence="2">Uncharacterized protein</fullName>
    </submittedName>
</protein>
<proteinExistence type="predicted"/>
<feature type="transmembrane region" description="Helical" evidence="1">
    <location>
        <begin position="52"/>
        <end position="73"/>
    </location>
</feature>
<keyword evidence="3" id="KW-1185">Reference proteome</keyword>
<evidence type="ECO:0000313" key="3">
    <source>
        <dbReference type="Proteomes" id="UP001596105"/>
    </source>
</evidence>
<comment type="caution">
    <text evidence="2">The sequence shown here is derived from an EMBL/GenBank/DDBJ whole genome shotgun (WGS) entry which is preliminary data.</text>
</comment>
<keyword evidence="1" id="KW-1133">Transmembrane helix</keyword>
<reference evidence="3" key="1">
    <citation type="journal article" date="2019" name="Int. J. Syst. Evol. Microbiol.">
        <title>The Global Catalogue of Microorganisms (GCM) 10K type strain sequencing project: providing services to taxonomists for standard genome sequencing and annotation.</title>
        <authorList>
            <consortium name="The Broad Institute Genomics Platform"/>
            <consortium name="The Broad Institute Genome Sequencing Center for Infectious Disease"/>
            <person name="Wu L."/>
            <person name="Ma J."/>
        </authorList>
    </citation>
    <scope>NUCLEOTIDE SEQUENCE [LARGE SCALE GENOMIC DNA]</scope>
    <source>
        <strain evidence="3">CCUG 57113</strain>
    </source>
</reference>
<dbReference type="EMBL" id="JBHSMH010000030">
    <property type="protein sequence ID" value="MFC5469264.1"/>
    <property type="molecule type" value="Genomic_DNA"/>
</dbReference>